<feature type="signal peptide" evidence="12">
    <location>
        <begin position="1"/>
        <end position="18"/>
    </location>
</feature>
<reference evidence="16 17" key="1">
    <citation type="submission" date="2021-06" db="EMBL/GenBank/DDBJ databases">
        <title>Chromosome-level genome assembly of the red-tail catfish (Hemibagrus wyckioides).</title>
        <authorList>
            <person name="Shao F."/>
        </authorList>
    </citation>
    <scope>NUCLEOTIDE SEQUENCE [LARGE SCALE GENOMIC DNA]</scope>
    <source>
        <strain evidence="16">EC202008001</strain>
        <tissue evidence="16">Blood</tissue>
    </source>
</reference>
<dbReference type="Gene3D" id="1.10.10.60">
    <property type="entry name" value="Homeodomain-like"/>
    <property type="match status" value="1"/>
</dbReference>
<evidence type="ECO:0000313" key="16">
    <source>
        <dbReference type="EMBL" id="KAG7331946.1"/>
    </source>
</evidence>
<dbReference type="Pfam" id="PF04813">
    <property type="entry name" value="HNF-1A_C"/>
    <property type="match status" value="1"/>
</dbReference>
<dbReference type="GO" id="GO:0001889">
    <property type="term" value="P:liver development"/>
    <property type="evidence" value="ECO:0007669"/>
    <property type="project" value="InterPro"/>
</dbReference>
<accession>A0A9D3NZK7</accession>
<sequence length="831" mass="90926">MTPVIILALSSFFAGVRSRSLFGRTPESPETGQCGQLTAPWTDTEVTSLSGDWTLMYRLKVLPLSKDGPHRLVFPEQPLFRFIRRVYRCCQMGHRCGGVKGLQGRDTAGSTVQFVLSEDVWSAPILRAEVHLQISNPHRLNVQPLLPWLHKRRLPTRYSVWWKDGMLEVRVDLLFLFQALQALRGNGGGSSVMEIQWVRGLHTSQASEARGGDGKAEHPLQGPVDLGLALHCRTKELDTPLPCESHGRTETHSWVMEGGEERGMEGRVCRLSALQQQLLCSLLGSGVTREVLIQAVSELERERNRVGTVVGGGAGADRGEVAERTDGESSEDGDSDFPPPIFREIEKLPPEEAARQRAEVEQLLQEDPWRVAKMIKSYMQQHNLPQREVVDATGLNQSHLSQHLNKGTPMKNQKRAALYSWYVKKQDEISQQFTNARRGLVLGEEPIEENRKGRRNRFKWGPASQQILFQAYERQKNPSKEEREGLVEECNRAECLQRGVSPSQLAGLGSNLVTEVRVYNWFANRRKEEAFRHKLALDPPYSSQSASGAEHSIPPTPTQGLKFTSSVVCEGVGGVRAPGSGDRSDAGHLGAGLVQLEPSHTLLEAHQHKPGSGGGSLPPVSTLTSLHGVSHTHSGSPQGLIMASLPSVMSLGDSSLLIGLTSAQPQTVPVINNVGGGFTTLQPITFQQQLHASPQQPITQQLPGHMTPSPFMATMAPLPCHMYSKTDLTSYPSSSLLSQAMVIADSSSIGTLANLTTVRQTLSLDPDEHTNTPIQEESLHLQSSSPVPVSTSSLDLYPQTQSSESHTSHLLASSPGDIGPYIPAQMVSTAQ</sequence>
<proteinExistence type="inferred from homology"/>
<feature type="domain" description="POU-specific atypical" evidence="14">
    <location>
        <begin position="343"/>
        <end position="438"/>
    </location>
</feature>
<dbReference type="FunFam" id="1.10.260.40:FF:000009">
    <property type="entry name" value="Hepatocyte nuclear factor 1-beta"/>
    <property type="match status" value="1"/>
</dbReference>
<keyword evidence="6" id="KW-0010">Activator</keyword>
<dbReference type="InterPro" id="IPR010982">
    <property type="entry name" value="Lambda_DNA-bd_dom_sf"/>
</dbReference>
<comment type="subcellular location">
    <subcellularLocation>
        <location evidence="1 10">Nucleus</location>
    </subcellularLocation>
</comment>
<evidence type="ECO:0000256" key="4">
    <source>
        <dbReference type="ARBA" id="ARBA00023125"/>
    </source>
</evidence>
<dbReference type="OrthoDB" id="10069265at2759"/>
<feature type="domain" description="HNF-p1" evidence="15">
    <location>
        <begin position="267"/>
        <end position="298"/>
    </location>
</feature>
<keyword evidence="5 10" id="KW-0371">Homeobox</keyword>
<keyword evidence="4 10" id="KW-0238">DNA-binding</keyword>
<feature type="compositionally biased region" description="Polar residues" evidence="11">
    <location>
        <begin position="798"/>
        <end position="811"/>
    </location>
</feature>
<feature type="compositionally biased region" description="Basic and acidic residues" evidence="11">
    <location>
        <begin position="317"/>
        <end position="327"/>
    </location>
</feature>
<dbReference type="InterPro" id="IPR023219">
    <property type="entry name" value="HNF1_dimer_N_dom_sf"/>
</dbReference>
<dbReference type="PROSITE" id="PS51937">
    <property type="entry name" value="HNF_P1"/>
    <property type="match status" value="1"/>
</dbReference>
<comment type="similarity">
    <text evidence="2">Belongs to the HNF1 homeobox family.</text>
</comment>
<evidence type="ECO:0000256" key="12">
    <source>
        <dbReference type="SAM" id="SignalP"/>
    </source>
</evidence>
<evidence type="ECO:0000256" key="1">
    <source>
        <dbReference type="ARBA" id="ARBA00004123"/>
    </source>
</evidence>
<comment type="subunit">
    <text evidence="9">Binds DNA as a dimer. Can form homodimer or heterodimer with HNF1-alpha.</text>
</comment>
<dbReference type="InterPro" id="IPR006898">
    <property type="entry name" value="HNF1a_C"/>
</dbReference>
<evidence type="ECO:0000256" key="10">
    <source>
        <dbReference type="PROSITE-ProRule" id="PRU00108"/>
    </source>
</evidence>
<dbReference type="InterPro" id="IPR039066">
    <property type="entry name" value="HNF-1"/>
</dbReference>
<evidence type="ECO:0000313" key="17">
    <source>
        <dbReference type="Proteomes" id="UP000824219"/>
    </source>
</evidence>
<dbReference type="InterPro" id="IPR044866">
    <property type="entry name" value="HNF_P1"/>
</dbReference>
<keyword evidence="8 10" id="KW-0539">Nucleus</keyword>
<dbReference type="Gene3D" id="1.10.260.40">
    <property type="entry name" value="lambda repressor-like DNA-binding domains"/>
    <property type="match status" value="1"/>
</dbReference>
<dbReference type="PROSITE" id="PS51936">
    <property type="entry name" value="POU_4"/>
    <property type="match status" value="1"/>
</dbReference>
<protein>
    <recommendedName>
        <fullName evidence="18">Hepatocyte nuclear factor 1-alpha</fullName>
    </recommendedName>
</protein>
<keyword evidence="7" id="KW-0804">Transcription</keyword>
<dbReference type="SUPFAM" id="SSF46689">
    <property type="entry name" value="Homeodomain-like"/>
    <property type="match status" value="1"/>
</dbReference>
<feature type="chain" id="PRO_5039027762" description="Hepatocyte nuclear factor 1-alpha" evidence="12">
    <location>
        <begin position="19"/>
        <end position="831"/>
    </location>
</feature>
<dbReference type="PANTHER" id="PTHR11568">
    <property type="entry name" value="HEPATOCYTE NUCLEAR FACTOR 1"/>
    <property type="match status" value="1"/>
</dbReference>
<evidence type="ECO:0000256" key="6">
    <source>
        <dbReference type="ARBA" id="ARBA00023159"/>
    </source>
</evidence>
<dbReference type="InterPro" id="IPR001356">
    <property type="entry name" value="HD"/>
</dbReference>
<feature type="region of interest" description="Disordered" evidence="11">
    <location>
        <begin position="538"/>
        <end position="559"/>
    </location>
</feature>
<feature type="region of interest" description="Disordered" evidence="11">
    <location>
        <begin position="308"/>
        <end position="341"/>
    </location>
</feature>
<keyword evidence="12" id="KW-0732">Signal</keyword>
<name>A0A9D3NZK7_9TELE</name>
<feature type="compositionally biased region" description="Low complexity" evidence="11">
    <location>
        <begin position="783"/>
        <end position="793"/>
    </location>
</feature>
<dbReference type="SMART" id="SM00389">
    <property type="entry name" value="HOX"/>
    <property type="match status" value="1"/>
</dbReference>
<dbReference type="GO" id="GO:0031016">
    <property type="term" value="P:pancreas development"/>
    <property type="evidence" value="ECO:0007669"/>
    <property type="project" value="InterPro"/>
</dbReference>
<dbReference type="GO" id="GO:0034672">
    <property type="term" value="P:anterior/posterior pattern specification involved in pronephros development"/>
    <property type="evidence" value="ECO:0007669"/>
    <property type="project" value="UniProtKB-ARBA"/>
</dbReference>
<evidence type="ECO:0000259" key="15">
    <source>
        <dbReference type="PROSITE" id="PS51937"/>
    </source>
</evidence>
<dbReference type="GO" id="GO:0030073">
    <property type="term" value="P:insulin secretion"/>
    <property type="evidence" value="ECO:0007669"/>
    <property type="project" value="InterPro"/>
</dbReference>
<keyword evidence="3" id="KW-0805">Transcription regulation</keyword>
<dbReference type="GO" id="GO:0005634">
    <property type="term" value="C:nucleus"/>
    <property type="evidence" value="ECO:0007669"/>
    <property type="project" value="UniProtKB-SubCell"/>
</dbReference>
<dbReference type="InterPro" id="IPR006899">
    <property type="entry name" value="HNF-1_N"/>
</dbReference>
<evidence type="ECO:0000256" key="2">
    <source>
        <dbReference type="ARBA" id="ARBA00009966"/>
    </source>
</evidence>
<dbReference type="Pfam" id="PF04814">
    <property type="entry name" value="HNF-1_N"/>
    <property type="match status" value="1"/>
</dbReference>
<comment type="caution">
    <text evidence="16">The sequence shown here is derived from an EMBL/GenBank/DDBJ whole genome shotgun (WGS) entry which is preliminary data.</text>
</comment>
<evidence type="ECO:0000259" key="13">
    <source>
        <dbReference type="PROSITE" id="PS50071"/>
    </source>
</evidence>
<evidence type="ECO:0000256" key="9">
    <source>
        <dbReference type="ARBA" id="ARBA00066053"/>
    </source>
</evidence>
<dbReference type="InterPro" id="IPR006897">
    <property type="entry name" value="HNF1b_C"/>
</dbReference>
<dbReference type="Proteomes" id="UP000824219">
    <property type="component" value="Linkage Group LG05"/>
</dbReference>
<dbReference type="PANTHER" id="PTHR11568:SF4">
    <property type="entry name" value="HEPATOCYTE NUCLEAR FACTOR 1-ALPHA"/>
    <property type="match status" value="1"/>
</dbReference>
<dbReference type="AlphaFoldDB" id="A0A9D3NZK7"/>
<dbReference type="PROSITE" id="PS50071">
    <property type="entry name" value="HOMEOBOX_2"/>
    <property type="match status" value="1"/>
</dbReference>
<keyword evidence="17" id="KW-1185">Reference proteome</keyword>
<dbReference type="FunFam" id="1.10.10.60:FF:000043">
    <property type="entry name" value="Hepatocyte nuclear factor 1-beta"/>
    <property type="match status" value="1"/>
</dbReference>
<feature type="DNA-binding region" description="Homeobox" evidence="10">
    <location>
        <begin position="453"/>
        <end position="533"/>
    </location>
</feature>
<dbReference type="GO" id="GO:0000981">
    <property type="term" value="F:DNA-binding transcription factor activity, RNA polymerase II-specific"/>
    <property type="evidence" value="ECO:0007669"/>
    <property type="project" value="TreeGrafter"/>
</dbReference>
<evidence type="ECO:0008006" key="18">
    <source>
        <dbReference type="Google" id="ProtNLM"/>
    </source>
</evidence>
<evidence type="ECO:0000256" key="5">
    <source>
        <dbReference type="ARBA" id="ARBA00023155"/>
    </source>
</evidence>
<dbReference type="EMBL" id="JAHKSW010000005">
    <property type="protein sequence ID" value="KAG7331946.1"/>
    <property type="molecule type" value="Genomic_DNA"/>
</dbReference>
<evidence type="ECO:0000259" key="14">
    <source>
        <dbReference type="PROSITE" id="PS51936"/>
    </source>
</evidence>
<dbReference type="SUPFAM" id="SSF100957">
    <property type="entry name" value="Dimerization cofactor of HNF-1 alpha"/>
    <property type="match status" value="1"/>
</dbReference>
<evidence type="ECO:0000256" key="3">
    <source>
        <dbReference type="ARBA" id="ARBA00023015"/>
    </source>
</evidence>
<feature type="region of interest" description="Disordered" evidence="11">
    <location>
        <begin position="776"/>
        <end position="817"/>
    </location>
</feature>
<organism evidence="16 17">
    <name type="scientific">Hemibagrus wyckioides</name>
    <dbReference type="NCBI Taxonomy" id="337641"/>
    <lineage>
        <taxon>Eukaryota</taxon>
        <taxon>Metazoa</taxon>
        <taxon>Chordata</taxon>
        <taxon>Craniata</taxon>
        <taxon>Vertebrata</taxon>
        <taxon>Euteleostomi</taxon>
        <taxon>Actinopterygii</taxon>
        <taxon>Neopterygii</taxon>
        <taxon>Teleostei</taxon>
        <taxon>Ostariophysi</taxon>
        <taxon>Siluriformes</taxon>
        <taxon>Bagridae</taxon>
        <taxon>Hemibagrus</taxon>
    </lineage>
</organism>
<evidence type="ECO:0000256" key="8">
    <source>
        <dbReference type="ARBA" id="ARBA00023242"/>
    </source>
</evidence>
<dbReference type="InterPro" id="IPR009057">
    <property type="entry name" value="Homeodomain-like_sf"/>
</dbReference>
<feature type="domain" description="Homeobox" evidence="13">
    <location>
        <begin position="451"/>
        <end position="532"/>
    </location>
</feature>
<evidence type="ECO:0000256" key="7">
    <source>
        <dbReference type="ARBA" id="ARBA00023163"/>
    </source>
</evidence>
<gene>
    <name evidence="16" type="ORF">KOW79_003780</name>
</gene>
<dbReference type="InterPro" id="IPR044869">
    <property type="entry name" value="HNF-1_POU"/>
</dbReference>
<dbReference type="Pfam" id="PF04812">
    <property type="entry name" value="HNF-1B_C"/>
    <property type="match status" value="1"/>
</dbReference>
<dbReference type="GO" id="GO:0000978">
    <property type="term" value="F:RNA polymerase II cis-regulatory region sequence-specific DNA binding"/>
    <property type="evidence" value="ECO:0007669"/>
    <property type="project" value="TreeGrafter"/>
</dbReference>
<dbReference type="CDD" id="cd00086">
    <property type="entry name" value="homeodomain"/>
    <property type="match status" value="1"/>
</dbReference>
<dbReference type="SUPFAM" id="SSF47413">
    <property type="entry name" value="lambda repressor-like DNA-binding domains"/>
    <property type="match status" value="1"/>
</dbReference>
<dbReference type="GO" id="GO:0045893">
    <property type="term" value="P:positive regulation of DNA-templated transcription"/>
    <property type="evidence" value="ECO:0007669"/>
    <property type="project" value="InterPro"/>
</dbReference>
<evidence type="ECO:0000256" key="11">
    <source>
        <dbReference type="SAM" id="MobiDB-lite"/>
    </source>
</evidence>